<name>A0ABD3M0J7_9STRA</name>
<feature type="compositionally biased region" description="Low complexity" evidence="1">
    <location>
        <begin position="190"/>
        <end position="200"/>
    </location>
</feature>
<organism evidence="2 3">
    <name type="scientific">Discostella pseudostelligera</name>
    <dbReference type="NCBI Taxonomy" id="259834"/>
    <lineage>
        <taxon>Eukaryota</taxon>
        <taxon>Sar</taxon>
        <taxon>Stramenopiles</taxon>
        <taxon>Ochrophyta</taxon>
        <taxon>Bacillariophyta</taxon>
        <taxon>Coscinodiscophyceae</taxon>
        <taxon>Thalassiosirophycidae</taxon>
        <taxon>Stephanodiscales</taxon>
        <taxon>Stephanodiscaceae</taxon>
        <taxon>Discostella</taxon>
    </lineage>
</organism>
<proteinExistence type="predicted"/>
<reference evidence="2 3" key="1">
    <citation type="submission" date="2024-10" db="EMBL/GenBank/DDBJ databases">
        <title>Updated reference genomes for cyclostephanoid diatoms.</title>
        <authorList>
            <person name="Roberts W.R."/>
            <person name="Alverson A.J."/>
        </authorList>
    </citation>
    <scope>NUCLEOTIDE SEQUENCE [LARGE SCALE GENOMIC DNA]</scope>
    <source>
        <strain evidence="2 3">AJA232-27</strain>
    </source>
</reference>
<feature type="compositionally biased region" description="Gly residues" evidence="1">
    <location>
        <begin position="201"/>
        <end position="214"/>
    </location>
</feature>
<protein>
    <submittedName>
        <fullName evidence="2">Uncharacterized protein</fullName>
    </submittedName>
</protein>
<keyword evidence="3" id="KW-1185">Reference proteome</keyword>
<gene>
    <name evidence="2" type="ORF">ACHAWU_001330</name>
</gene>
<feature type="compositionally biased region" description="Low complexity" evidence="1">
    <location>
        <begin position="124"/>
        <end position="138"/>
    </location>
</feature>
<feature type="compositionally biased region" description="Basic and acidic residues" evidence="1">
    <location>
        <begin position="177"/>
        <end position="187"/>
    </location>
</feature>
<comment type="caution">
    <text evidence="2">The sequence shown here is derived from an EMBL/GenBank/DDBJ whole genome shotgun (WGS) entry which is preliminary data.</text>
</comment>
<dbReference type="Proteomes" id="UP001530293">
    <property type="component" value="Unassembled WGS sequence"/>
</dbReference>
<dbReference type="EMBL" id="JALLBG020000311">
    <property type="protein sequence ID" value="KAL3756353.1"/>
    <property type="molecule type" value="Genomic_DNA"/>
</dbReference>
<evidence type="ECO:0000313" key="3">
    <source>
        <dbReference type="Proteomes" id="UP001530293"/>
    </source>
</evidence>
<evidence type="ECO:0000313" key="2">
    <source>
        <dbReference type="EMBL" id="KAL3756353.1"/>
    </source>
</evidence>
<sequence>MTSVGSSSVPALSINTSLHSPAPLAAASSSAALALAAAMSSNNNSNSTHSTSASAASIARLSPTSSSEARYFAHAVASWYLNTLDPYSPHVRNIEGRLRHPVHVVTRRILYGNVHAATVTEEVGASNTDGSNNNTNDNLESLFNDDDAEIKEGPESLSRRSAARMEAFLASCASALREDEGHSHSSDPNKGGASSSSSGAKIGGGIGIGGGGSSSGASGSSHRGGTGEKENNNSSSLLDGGGKSSARARSNSTNKPKRCRQIDMGDLLLRLEIYCRTSVNVFPNLIYEFFTLIPQIIFSLRRIRCLSDAESTSIASGNNNNRMLQECVIQWEPKKAIRSRIGLIVQTFLRNVDCVRDVHTTLMTLVLRATLEVLAVEVWCPELRSTVQRLASEYEHKVSFASLAFLSSPDASAETHLIPLLTKYFEYLQMNWESLVSKCELERMLRTVLDPDLRQYFKNSVFHSVGHILDECRRERESLDNIALPPPWKEGVLGVVSGGGGGGGDATVRKGAGGDNVDSAIKQYISNPALVKQALRDLRREVVTVNGIPLPPANSQMEFAEYLGKVLNSKQLELSISSPKSVSIRTTKKGSRRRVTNYSSDVGLELEEESDFSGMDSDGSLSTKIDVGLVESLARRLLIAASRTGSGGDAYFIVRDLFGGDEVEVVPHHSSSGKVNQGTIEIIVKLSSVIIKSHAKFDIYPKPVGSDSDPLIQFHTTTTEHLSLQQCRGTSCITLKEKKTNKTGWRTLAIRPAYYERLPQLH</sequence>
<feature type="region of interest" description="Disordered" evidence="1">
    <location>
        <begin position="122"/>
        <end position="147"/>
    </location>
</feature>
<accession>A0ABD3M0J7</accession>
<evidence type="ECO:0000256" key="1">
    <source>
        <dbReference type="SAM" id="MobiDB-lite"/>
    </source>
</evidence>
<feature type="region of interest" description="Disordered" evidence="1">
    <location>
        <begin position="177"/>
        <end position="257"/>
    </location>
</feature>
<dbReference type="AlphaFoldDB" id="A0ABD3M0J7"/>